<proteinExistence type="predicted"/>
<dbReference type="Pfam" id="PF00753">
    <property type="entry name" value="Lactamase_B"/>
    <property type="match status" value="1"/>
</dbReference>
<dbReference type="AlphaFoldDB" id="C9LBK1"/>
<dbReference type="InterPro" id="IPR036866">
    <property type="entry name" value="RibonucZ/Hydroxyglut_hydro"/>
</dbReference>
<evidence type="ECO:0000259" key="1">
    <source>
        <dbReference type="Pfam" id="PF00753"/>
    </source>
</evidence>
<accession>C9LBK1</accession>
<dbReference type="PANTHER" id="PTHR30619:SF1">
    <property type="entry name" value="RECOMBINATION PROTEIN 2"/>
    <property type="match status" value="1"/>
</dbReference>
<comment type="caution">
    <text evidence="2">The sequence shown here is derived from an EMBL/GenBank/DDBJ whole genome shotgun (WGS) entry which is preliminary data.</text>
</comment>
<dbReference type="SUPFAM" id="SSF56281">
    <property type="entry name" value="Metallo-hydrolase/oxidoreductase"/>
    <property type="match status" value="1"/>
</dbReference>
<dbReference type="InterPro" id="IPR052159">
    <property type="entry name" value="Competence_DNA_uptake"/>
</dbReference>
<dbReference type="PANTHER" id="PTHR30619">
    <property type="entry name" value="DNA INTERNALIZATION/COMPETENCE PROTEIN COMEC/REC2"/>
    <property type="match status" value="1"/>
</dbReference>
<feature type="domain" description="Metallo-beta-lactamase" evidence="1">
    <location>
        <begin position="3"/>
        <end position="60"/>
    </location>
</feature>
<dbReference type="HOGENOM" id="CLU_1999483_0_0_9"/>
<gene>
    <name evidence="2" type="ORF">BLAHAN_06809</name>
</gene>
<dbReference type="Gene3D" id="3.60.15.10">
    <property type="entry name" value="Ribonuclease Z/Hydroxyacylglutathione hydrolase-like"/>
    <property type="match status" value="1"/>
</dbReference>
<dbReference type="InterPro" id="IPR001279">
    <property type="entry name" value="Metallo-B-lactamas"/>
</dbReference>
<sequence>MLQKKGVKELEGIFLSHGHKDHAGNLEMLLQEYSVKKLYLSGKDDASYKKTDAKALAKEYDVSVTELAGGENLDLGGAIGEIWLPDKTNYENENNNSVVMRLAYGKTAWYRFYFRWKRSKCLFD</sequence>
<evidence type="ECO:0000313" key="2">
    <source>
        <dbReference type="EMBL" id="EEX20508.1"/>
    </source>
</evidence>
<name>C9LBK1_BLAHA</name>
<evidence type="ECO:0000313" key="3">
    <source>
        <dbReference type="Proteomes" id="UP000003755"/>
    </source>
</evidence>
<dbReference type="EMBL" id="ABYU02000043">
    <property type="protein sequence ID" value="EEX20508.1"/>
    <property type="molecule type" value="Genomic_DNA"/>
</dbReference>
<dbReference type="Proteomes" id="UP000003755">
    <property type="component" value="Unassembled WGS sequence"/>
</dbReference>
<reference evidence="2" key="1">
    <citation type="submission" date="2009-09" db="EMBL/GenBank/DDBJ databases">
        <authorList>
            <person name="Weinstock G."/>
            <person name="Sodergren E."/>
            <person name="Clifton S."/>
            <person name="Fulton L."/>
            <person name="Fulton B."/>
            <person name="Courtney L."/>
            <person name="Fronick C."/>
            <person name="Harrison M."/>
            <person name="Strong C."/>
            <person name="Farmer C."/>
            <person name="Delahaunty K."/>
            <person name="Markovic C."/>
            <person name="Hall O."/>
            <person name="Minx P."/>
            <person name="Tomlinson C."/>
            <person name="Mitreva M."/>
            <person name="Nelson J."/>
            <person name="Hou S."/>
            <person name="Wollam A."/>
            <person name="Pepin K.H."/>
            <person name="Johnson M."/>
            <person name="Bhonagiri V."/>
            <person name="Nash W.E."/>
            <person name="Warren W."/>
            <person name="Chinwalla A."/>
            <person name="Mardis E.R."/>
            <person name="Wilson R.K."/>
        </authorList>
    </citation>
    <scope>NUCLEOTIDE SEQUENCE [LARGE SCALE GENOMIC DNA]</scope>
    <source>
        <strain evidence="2">DSM 20583</strain>
    </source>
</reference>
<protein>
    <recommendedName>
        <fullName evidence="1">Metallo-beta-lactamase domain-containing protein</fullName>
    </recommendedName>
</protein>
<dbReference type="eggNOG" id="COG2333">
    <property type="taxonomic scope" value="Bacteria"/>
</dbReference>
<dbReference type="STRING" id="537007.BLAHAN_06809"/>
<organism evidence="2 3">
    <name type="scientific">Blautia hansenii DSM 20583</name>
    <dbReference type="NCBI Taxonomy" id="537007"/>
    <lineage>
        <taxon>Bacteria</taxon>
        <taxon>Bacillati</taxon>
        <taxon>Bacillota</taxon>
        <taxon>Clostridia</taxon>
        <taxon>Lachnospirales</taxon>
        <taxon>Lachnospiraceae</taxon>
        <taxon>Blautia</taxon>
    </lineage>
</organism>
<keyword evidence="3" id="KW-1185">Reference proteome</keyword>